<feature type="region of interest" description="Disordered" evidence="1">
    <location>
        <begin position="195"/>
        <end position="222"/>
    </location>
</feature>
<dbReference type="InParanoid" id="A0A423XMH3"/>
<dbReference type="SMART" id="SM01342">
    <property type="entry name" value="TAN"/>
    <property type="match status" value="1"/>
</dbReference>
<dbReference type="GO" id="GO:0004674">
    <property type="term" value="F:protein serine/threonine kinase activity"/>
    <property type="evidence" value="ECO:0007669"/>
    <property type="project" value="InterPro"/>
</dbReference>
<keyword evidence="4" id="KW-1185">Reference proteome</keyword>
<proteinExistence type="predicted"/>
<reference evidence="3 4" key="1">
    <citation type="submission" date="2015-09" db="EMBL/GenBank/DDBJ databases">
        <title>Host preference determinants of Valsa canker pathogens revealed by comparative genomics.</title>
        <authorList>
            <person name="Yin Z."/>
            <person name="Huang L."/>
        </authorList>
    </citation>
    <scope>NUCLEOTIDE SEQUENCE [LARGE SCALE GENOMIC DNA]</scope>
    <source>
        <strain evidence="3 4">SXYLt</strain>
    </source>
</reference>
<dbReference type="OrthoDB" id="3538254at2759"/>
<dbReference type="STRING" id="1230097.A0A423XMH3"/>
<dbReference type="Pfam" id="PF11640">
    <property type="entry name" value="TAN"/>
    <property type="match status" value="1"/>
</dbReference>
<gene>
    <name evidence="3" type="ORF">VPNG_00615</name>
</gene>
<sequence>MAPRKGDQRPAVTNLNELKSDIIVGKPVKIRKDALEDLIAFFRNPAFQHLHESLKNKEYHGLFEALFKAALDDKEAFLHGKNNQKSSNAAHERLTSCAKALREIVTKGVSKLRSNTMRAVIDHIMDTLPNRDDEFFEPIAQDYMQTLVVLFGSPIYVESLAFHVFDDPNENGWVVCMDFFIRRIRHLLDGADTSSGPGLVGRDSPAPGTARHSSVGPSSVRSRLLDQHGSGQIQRNDLLAPLECLLSLVSASNAPSNLRQHEVSDVVLRILRLPLKLDKLHRIAFAILNRVLCQTAGNDVLLGLAQTRELVPLLSYWWQPRTLDNDELLFAVRDEILKTIHATNLYLDSLLQDDSSAFLLGQVEDLLDVLWGEYSQRNHRSRLRLDDLTFSSMSPSSDHFRTNIFAIRPFSRDAERRWALMEVMSRLEYIFLRHAGSNPQRPPTDDEQPRKRQKTAGGSNRIHHMLLSSDVTIKLTALQLVPFFLPLSSPDEEEILAIVEDLLRK</sequence>
<name>A0A423XMH3_9PEZI</name>
<evidence type="ECO:0000259" key="2">
    <source>
        <dbReference type="SMART" id="SM01342"/>
    </source>
</evidence>
<comment type="caution">
    <text evidence="3">The sequence shown here is derived from an EMBL/GenBank/DDBJ whole genome shotgun (WGS) entry which is preliminary data.</text>
</comment>
<feature type="region of interest" description="Disordered" evidence="1">
    <location>
        <begin position="435"/>
        <end position="459"/>
    </location>
</feature>
<organism evidence="3 4">
    <name type="scientific">Cytospora leucostoma</name>
    <dbReference type="NCBI Taxonomy" id="1230097"/>
    <lineage>
        <taxon>Eukaryota</taxon>
        <taxon>Fungi</taxon>
        <taxon>Dikarya</taxon>
        <taxon>Ascomycota</taxon>
        <taxon>Pezizomycotina</taxon>
        <taxon>Sordariomycetes</taxon>
        <taxon>Sordariomycetidae</taxon>
        <taxon>Diaporthales</taxon>
        <taxon>Cytosporaceae</taxon>
        <taxon>Cytospora</taxon>
    </lineage>
</organism>
<accession>A0A423XMH3</accession>
<evidence type="ECO:0000256" key="1">
    <source>
        <dbReference type="SAM" id="MobiDB-lite"/>
    </source>
</evidence>
<evidence type="ECO:0000313" key="4">
    <source>
        <dbReference type="Proteomes" id="UP000285146"/>
    </source>
</evidence>
<dbReference type="EMBL" id="LKEB01000002">
    <property type="protein sequence ID" value="ROW17436.1"/>
    <property type="molecule type" value="Genomic_DNA"/>
</dbReference>
<protein>
    <recommendedName>
        <fullName evidence="2">Telomere-length maintenance and DNA damage repair domain-containing protein</fullName>
    </recommendedName>
</protein>
<feature type="domain" description="Telomere-length maintenance and DNA damage repair" evidence="2">
    <location>
        <begin position="11"/>
        <end position="167"/>
    </location>
</feature>
<dbReference type="AlphaFoldDB" id="A0A423XMH3"/>
<evidence type="ECO:0000313" key="3">
    <source>
        <dbReference type="EMBL" id="ROW17436.1"/>
    </source>
</evidence>
<dbReference type="InterPro" id="IPR021668">
    <property type="entry name" value="TAN"/>
</dbReference>
<feature type="compositionally biased region" description="Polar residues" evidence="1">
    <location>
        <begin position="211"/>
        <end position="221"/>
    </location>
</feature>
<dbReference type="Proteomes" id="UP000285146">
    <property type="component" value="Unassembled WGS sequence"/>
</dbReference>